<sequence>MPCLNLEQTNSSACLSLAKRPLVVRPVRGTEPSRISGWYRSRPRWPLTSQIMTISPFISNGNKGFTSRRHKNAVLCLAQELTVGPPDTGILSTPGIQMGPARSGPESPGRPLVRGQKLGCLYHRGTPALQGYLPCRERVVVPAADPENGMKHASLGLPFLYHPYCSPAGGRPASALLPTPADWRARPGSESRALSR</sequence>
<proteinExistence type="predicted"/>
<gene>
    <name evidence="2" type="ORF">BT67DRAFT_49170</name>
</gene>
<evidence type="ECO:0000256" key="1">
    <source>
        <dbReference type="SAM" id="MobiDB-lite"/>
    </source>
</evidence>
<comment type="caution">
    <text evidence="2">The sequence shown here is derived from an EMBL/GenBank/DDBJ whole genome shotgun (WGS) entry which is preliminary data.</text>
</comment>
<feature type="region of interest" description="Disordered" evidence="1">
    <location>
        <begin position="177"/>
        <end position="196"/>
    </location>
</feature>
<name>A0AAN6UII2_9PEZI</name>
<dbReference type="EMBL" id="MU853412">
    <property type="protein sequence ID" value="KAK4133384.1"/>
    <property type="molecule type" value="Genomic_DNA"/>
</dbReference>
<protein>
    <submittedName>
        <fullName evidence="2">Uncharacterized protein</fullName>
    </submittedName>
</protein>
<dbReference type="Proteomes" id="UP001304895">
    <property type="component" value="Unassembled WGS sequence"/>
</dbReference>
<evidence type="ECO:0000313" key="2">
    <source>
        <dbReference type="EMBL" id="KAK4133384.1"/>
    </source>
</evidence>
<evidence type="ECO:0000313" key="3">
    <source>
        <dbReference type="Proteomes" id="UP001304895"/>
    </source>
</evidence>
<reference evidence="2" key="2">
    <citation type="submission" date="2023-05" db="EMBL/GenBank/DDBJ databases">
        <authorList>
            <consortium name="Lawrence Berkeley National Laboratory"/>
            <person name="Steindorff A."/>
            <person name="Hensen N."/>
            <person name="Bonometti L."/>
            <person name="Westerberg I."/>
            <person name="Brannstrom I.O."/>
            <person name="Guillou S."/>
            <person name="Cros-Aarteil S."/>
            <person name="Calhoun S."/>
            <person name="Haridas S."/>
            <person name="Kuo A."/>
            <person name="Mondo S."/>
            <person name="Pangilinan J."/>
            <person name="Riley R."/>
            <person name="Labutti K."/>
            <person name="Andreopoulos B."/>
            <person name="Lipzen A."/>
            <person name="Chen C."/>
            <person name="Yanf M."/>
            <person name="Daum C."/>
            <person name="Ng V."/>
            <person name="Clum A."/>
            <person name="Ohm R."/>
            <person name="Martin F."/>
            <person name="Silar P."/>
            <person name="Natvig D."/>
            <person name="Lalanne C."/>
            <person name="Gautier V."/>
            <person name="Ament-Velasquez S.L."/>
            <person name="Kruys A."/>
            <person name="Hutchinson M.I."/>
            <person name="Powell A.J."/>
            <person name="Barry K."/>
            <person name="Miller A.N."/>
            <person name="Grigoriev I.V."/>
            <person name="Debuchy R."/>
            <person name="Gladieux P."/>
            <person name="Thoren M.H."/>
            <person name="Johannesson H."/>
        </authorList>
    </citation>
    <scope>NUCLEOTIDE SEQUENCE</scope>
    <source>
        <strain evidence="2">CBS 123565</strain>
    </source>
</reference>
<accession>A0AAN6UII2</accession>
<keyword evidence="3" id="KW-1185">Reference proteome</keyword>
<organism evidence="2 3">
    <name type="scientific">Trichocladium antarcticum</name>
    <dbReference type="NCBI Taxonomy" id="1450529"/>
    <lineage>
        <taxon>Eukaryota</taxon>
        <taxon>Fungi</taxon>
        <taxon>Dikarya</taxon>
        <taxon>Ascomycota</taxon>
        <taxon>Pezizomycotina</taxon>
        <taxon>Sordariomycetes</taxon>
        <taxon>Sordariomycetidae</taxon>
        <taxon>Sordariales</taxon>
        <taxon>Chaetomiaceae</taxon>
        <taxon>Trichocladium</taxon>
    </lineage>
</organism>
<dbReference type="AlphaFoldDB" id="A0AAN6UII2"/>
<reference evidence="2" key="1">
    <citation type="journal article" date="2023" name="Mol. Phylogenet. Evol.">
        <title>Genome-scale phylogeny and comparative genomics of the fungal order Sordariales.</title>
        <authorList>
            <person name="Hensen N."/>
            <person name="Bonometti L."/>
            <person name="Westerberg I."/>
            <person name="Brannstrom I.O."/>
            <person name="Guillou S."/>
            <person name="Cros-Aarteil S."/>
            <person name="Calhoun S."/>
            <person name="Haridas S."/>
            <person name="Kuo A."/>
            <person name="Mondo S."/>
            <person name="Pangilinan J."/>
            <person name="Riley R."/>
            <person name="LaButti K."/>
            <person name="Andreopoulos B."/>
            <person name="Lipzen A."/>
            <person name="Chen C."/>
            <person name="Yan M."/>
            <person name="Daum C."/>
            <person name="Ng V."/>
            <person name="Clum A."/>
            <person name="Steindorff A."/>
            <person name="Ohm R.A."/>
            <person name="Martin F."/>
            <person name="Silar P."/>
            <person name="Natvig D.O."/>
            <person name="Lalanne C."/>
            <person name="Gautier V."/>
            <person name="Ament-Velasquez S.L."/>
            <person name="Kruys A."/>
            <person name="Hutchinson M.I."/>
            <person name="Powell A.J."/>
            <person name="Barry K."/>
            <person name="Miller A.N."/>
            <person name="Grigoriev I.V."/>
            <person name="Debuchy R."/>
            <person name="Gladieux P."/>
            <person name="Hiltunen Thoren M."/>
            <person name="Johannesson H."/>
        </authorList>
    </citation>
    <scope>NUCLEOTIDE SEQUENCE</scope>
    <source>
        <strain evidence="2">CBS 123565</strain>
    </source>
</reference>